<accession>A0A512IAX2</accession>
<organism evidence="8 9">
    <name type="scientific">Kocuria turfanensis</name>
    <dbReference type="NCBI Taxonomy" id="388357"/>
    <lineage>
        <taxon>Bacteria</taxon>
        <taxon>Bacillati</taxon>
        <taxon>Actinomycetota</taxon>
        <taxon>Actinomycetes</taxon>
        <taxon>Micrococcales</taxon>
        <taxon>Micrococcaceae</taxon>
        <taxon>Kocuria</taxon>
    </lineage>
</organism>
<keyword evidence="3 6" id="KW-0812">Transmembrane</keyword>
<gene>
    <name evidence="8" type="ORF">KTU01_09720</name>
</gene>
<name>A0A512IAX2_9MICC</name>
<dbReference type="RefSeq" id="WP_062735077.1">
    <property type="nucleotide sequence ID" value="NZ_BJZS01000028.1"/>
</dbReference>
<evidence type="ECO:0000256" key="4">
    <source>
        <dbReference type="ARBA" id="ARBA00022989"/>
    </source>
</evidence>
<reference evidence="8 9" key="1">
    <citation type="submission" date="2019-07" db="EMBL/GenBank/DDBJ databases">
        <title>Whole genome shotgun sequence of Kocuria turfanensis NBRC 107627.</title>
        <authorList>
            <person name="Hosoyama A."/>
            <person name="Uohara A."/>
            <person name="Ohji S."/>
            <person name="Ichikawa N."/>
        </authorList>
    </citation>
    <scope>NUCLEOTIDE SEQUENCE [LARGE SCALE GENOMIC DNA]</scope>
    <source>
        <strain evidence="8 9">NBRC 107627</strain>
    </source>
</reference>
<dbReference type="GO" id="GO:0005886">
    <property type="term" value="C:plasma membrane"/>
    <property type="evidence" value="ECO:0007669"/>
    <property type="project" value="UniProtKB-SubCell"/>
</dbReference>
<keyword evidence="4 6" id="KW-1133">Transmembrane helix</keyword>
<dbReference type="STRING" id="388357.GCA_001580365_01316"/>
<comment type="subcellular location">
    <subcellularLocation>
        <location evidence="1">Cell membrane</location>
        <topology evidence="1">Multi-pass membrane protein</topology>
    </subcellularLocation>
</comment>
<evidence type="ECO:0000259" key="7">
    <source>
        <dbReference type="Pfam" id="PF00482"/>
    </source>
</evidence>
<comment type="caution">
    <text evidence="8">The sequence shown here is derived from an EMBL/GenBank/DDBJ whole genome shotgun (WGS) entry which is preliminary data.</text>
</comment>
<keyword evidence="2" id="KW-1003">Cell membrane</keyword>
<dbReference type="EMBL" id="BJZS01000028">
    <property type="protein sequence ID" value="GEO94849.1"/>
    <property type="molecule type" value="Genomic_DNA"/>
</dbReference>
<evidence type="ECO:0000256" key="6">
    <source>
        <dbReference type="SAM" id="Phobius"/>
    </source>
</evidence>
<evidence type="ECO:0000256" key="3">
    <source>
        <dbReference type="ARBA" id="ARBA00022692"/>
    </source>
</evidence>
<keyword evidence="9" id="KW-1185">Reference proteome</keyword>
<feature type="transmembrane region" description="Helical" evidence="6">
    <location>
        <begin position="158"/>
        <end position="183"/>
    </location>
</feature>
<dbReference type="Pfam" id="PF00482">
    <property type="entry name" value="T2SSF"/>
    <property type="match status" value="1"/>
</dbReference>
<proteinExistence type="predicted"/>
<keyword evidence="5 6" id="KW-0472">Membrane</keyword>
<dbReference type="AlphaFoldDB" id="A0A512IAX2"/>
<evidence type="ECO:0000256" key="1">
    <source>
        <dbReference type="ARBA" id="ARBA00004651"/>
    </source>
</evidence>
<feature type="domain" description="Type II secretion system protein GspF" evidence="7">
    <location>
        <begin position="53"/>
        <end position="173"/>
    </location>
</feature>
<dbReference type="PANTHER" id="PTHR35007">
    <property type="entry name" value="INTEGRAL MEMBRANE PROTEIN-RELATED"/>
    <property type="match status" value="1"/>
</dbReference>
<protein>
    <recommendedName>
        <fullName evidence="7">Type II secretion system protein GspF domain-containing protein</fullName>
    </recommendedName>
</protein>
<evidence type="ECO:0000313" key="9">
    <source>
        <dbReference type="Proteomes" id="UP000321103"/>
    </source>
</evidence>
<dbReference type="Proteomes" id="UP000321103">
    <property type="component" value="Unassembled WGS sequence"/>
</dbReference>
<evidence type="ECO:0000256" key="2">
    <source>
        <dbReference type="ARBA" id="ARBA00022475"/>
    </source>
</evidence>
<evidence type="ECO:0000313" key="8">
    <source>
        <dbReference type="EMBL" id="GEO94849.1"/>
    </source>
</evidence>
<evidence type="ECO:0000256" key="5">
    <source>
        <dbReference type="ARBA" id="ARBA00023136"/>
    </source>
</evidence>
<sequence length="188" mass="18949">MTALIAAAAGLLLLAAAAVALLPHRARLTASSGPAPDFRRAPAAHVSAGVLVELTAAMLDAGLPLGEAVAVLGGSRGHAPGSALAGVGAGLRLGLPWATAWAAAGELPAHLEDYRAALAFTATSGAPSARSLRSQASQVRRAAYRRAERAAEVLSVQLVLPLGLCSLPAFVCWGVLPVVMGLVPEVFR</sequence>
<dbReference type="PANTHER" id="PTHR35007:SF3">
    <property type="entry name" value="POSSIBLE CONSERVED ALANINE RICH MEMBRANE PROTEIN"/>
    <property type="match status" value="1"/>
</dbReference>
<dbReference type="InterPro" id="IPR018076">
    <property type="entry name" value="T2SS_GspF_dom"/>
</dbReference>